<dbReference type="PANTHER" id="PTHR19446">
    <property type="entry name" value="REVERSE TRANSCRIPTASES"/>
    <property type="match status" value="1"/>
</dbReference>
<evidence type="ECO:0000259" key="1">
    <source>
        <dbReference type="PROSITE" id="PS50878"/>
    </source>
</evidence>
<keyword evidence="2" id="KW-0808">Transferase</keyword>
<dbReference type="AlphaFoldDB" id="A0A6G0Y981"/>
<keyword evidence="3" id="KW-1185">Reference proteome</keyword>
<dbReference type="EMBL" id="VUJU01005312">
    <property type="protein sequence ID" value="KAF0751639.1"/>
    <property type="molecule type" value="Genomic_DNA"/>
</dbReference>
<dbReference type="SUPFAM" id="SSF56672">
    <property type="entry name" value="DNA/RNA polymerases"/>
    <property type="match status" value="1"/>
</dbReference>
<feature type="domain" description="Reverse transcriptase" evidence="1">
    <location>
        <begin position="112"/>
        <end position="226"/>
    </location>
</feature>
<reference evidence="2 3" key="1">
    <citation type="submission" date="2019-08" db="EMBL/GenBank/DDBJ databases">
        <title>Whole genome of Aphis craccivora.</title>
        <authorList>
            <person name="Voronova N.V."/>
            <person name="Shulinski R.S."/>
            <person name="Bandarenka Y.V."/>
            <person name="Zhorov D.G."/>
            <person name="Warner D."/>
        </authorList>
    </citation>
    <scope>NUCLEOTIDE SEQUENCE [LARGE SCALE GENOMIC DNA]</scope>
    <source>
        <strain evidence="2">180601</strain>
        <tissue evidence="2">Whole Body</tissue>
    </source>
</reference>
<organism evidence="2 3">
    <name type="scientific">Aphis craccivora</name>
    <name type="common">Cowpea aphid</name>
    <dbReference type="NCBI Taxonomy" id="307492"/>
    <lineage>
        <taxon>Eukaryota</taxon>
        <taxon>Metazoa</taxon>
        <taxon>Ecdysozoa</taxon>
        <taxon>Arthropoda</taxon>
        <taxon>Hexapoda</taxon>
        <taxon>Insecta</taxon>
        <taxon>Pterygota</taxon>
        <taxon>Neoptera</taxon>
        <taxon>Paraneoptera</taxon>
        <taxon>Hemiptera</taxon>
        <taxon>Sternorrhyncha</taxon>
        <taxon>Aphidomorpha</taxon>
        <taxon>Aphidoidea</taxon>
        <taxon>Aphididae</taxon>
        <taxon>Aphidini</taxon>
        <taxon>Aphis</taxon>
        <taxon>Aphis</taxon>
    </lineage>
</organism>
<accession>A0A6G0Y981</accession>
<comment type="caution">
    <text evidence="2">The sequence shown here is derived from an EMBL/GenBank/DDBJ whole genome shotgun (WGS) entry which is preliminary data.</text>
</comment>
<evidence type="ECO:0000313" key="3">
    <source>
        <dbReference type="Proteomes" id="UP000478052"/>
    </source>
</evidence>
<evidence type="ECO:0000313" key="2">
    <source>
        <dbReference type="EMBL" id="KAF0751639.1"/>
    </source>
</evidence>
<name>A0A6G0Y981_APHCR</name>
<proteinExistence type="predicted"/>
<dbReference type="InterPro" id="IPR043502">
    <property type="entry name" value="DNA/RNA_pol_sf"/>
</dbReference>
<dbReference type="Pfam" id="PF00078">
    <property type="entry name" value="RVT_1"/>
    <property type="match status" value="1"/>
</dbReference>
<dbReference type="OrthoDB" id="6630711at2759"/>
<dbReference type="Proteomes" id="UP000478052">
    <property type="component" value="Unassembled WGS sequence"/>
</dbReference>
<gene>
    <name evidence="2" type="ORF">FWK35_00020965</name>
</gene>
<dbReference type="InterPro" id="IPR000477">
    <property type="entry name" value="RT_dom"/>
</dbReference>
<keyword evidence="2" id="KW-0548">Nucleotidyltransferase</keyword>
<dbReference type="GO" id="GO:0003964">
    <property type="term" value="F:RNA-directed DNA polymerase activity"/>
    <property type="evidence" value="ECO:0007669"/>
    <property type="project" value="UniProtKB-KW"/>
</dbReference>
<dbReference type="PROSITE" id="PS50878">
    <property type="entry name" value="RT_POL"/>
    <property type="match status" value="1"/>
</dbReference>
<sequence>MLPGDGRRCAGEQMAVDESAAVDFGSRTRSRPLFAAHTNAGQRVARGSMYYGEWRLSELGSPIKPVINDEKIIKAIKALKDDSSAGLDGISVKILKLNIYSLIKPLSHIFNLAIATSTFPECFKISVITPIHKKGDKSNIENYRPISQISNIAKAFEKIIKKELVNYIESNNLLSCTQFGFRPGKSSEQAIATVLSYIYNSFENKKKCATVYLDLARAFDTIESIV</sequence>
<keyword evidence="2" id="KW-0695">RNA-directed DNA polymerase</keyword>
<protein>
    <submittedName>
        <fullName evidence="2">Reverse transcriptase domain-containing protein</fullName>
    </submittedName>
</protein>